<dbReference type="SUPFAM" id="SSF47473">
    <property type="entry name" value="EF-hand"/>
    <property type="match status" value="2"/>
</dbReference>
<dbReference type="PANTHER" id="PTHR12268">
    <property type="entry name" value="E3 UBIQUITIN-PROTEIN LIGASE KCMF1"/>
    <property type="match status" value="1"/>
</dbReference>
<feature type="domain" description="ZZ-type" evidence="6">
    <location>
        <begin position="182"/>
        <end position="238"/>
    </location>
</feature>
<dbReference type="InterPro" id="IPR011992">
    <property type="entry name" value="EF-hand-dom_pair"/>
</dbReference>
<dbReference type="GO" id="GO:0045202">
    <property type="term" value="C:synapse"/>
    <property type="evidence" value="ECO:0007669"/>
    <property type="project" value="TreeGrafter"/>
</dbReference>
<proteinExistence type="predicted"/>
<dbReference type="PROSITE" id="PS01357">
    <property type="entry name" value="ZF_ZZ_1"/>
    <property type="match status" value="1"/>
</dbReference>
<dbReference type="GO" id="GO:0099536">
    <property type="term" value="P:synaptic signaling"/>
    <property type="evidence" value="ECO:0007669"/>
    <property type="project" value="TreeGrafter"/>
</dbReference>
<dbReference type="SMART" id="SM00291">
    <property type="entry name" value="ZnF_ZZ"/>
    <property type="match status" value="1"/>
</dbReference>
<dbReference type="Pfam" id="PF09068">
    <property type="entry name" value="EF-hand_2"/>
    <property type="match status" value="1"/>
</dbReference>
<dbReference type="Pfam" id="PF00569">
    <property type="entry name" value="ZZ"/>
    <property type="match status" value="1"/>
</dbReference>
<dbReference type="EMBL" id="OE839370">
    <property type="protein sequence ID" value="CAD7586957.1"/>
    <property type="molecule type" value="Genomic_DNA"/>
</dbReference>
<evidence type="ECO:0000256" key="5">
    <source>
        <dbReference type="SAM" id="MobiDB-lite"/>
    </source>
</evidence>
<evidence type="ECO:0000256" key="2">
    <source>
        <dbReference type="ARBA" id="ARBA00022771"/>
    </source>
</evidence>
<evidence type="ECO:0000256" key="4">
    <source>
        <dbReference type="PROSITE-ProRule" id="PRU00228"/>
    </source>
</evidence>
<keyword evidence="3" id="KW-0862">Zinc</keyword>
<dbReference type="GO" id="GO:0016010">
    <property type="term" value="C:dystrophin-associated glycoprotein complex"/>
    <property type="evidence" value="ECO:0007669"/>
    <property type="project" value="UniProtKB-ARBA"/>
</dbReference>
<dbReference type="InterPro" id="IPR015153">
    <property type="entry name" value="EF-hand_dom_typ1"/>
</dbReference>
<feature type="compositionally biased region" description="Polar residues" evidence="5">
    <location>
        <begin position="294"/>
        <end position="306"/>
    </location>
</feature>
<evidence type="ECO:0000256" key="1">
    <source>
        <dbReference type="ARBA" id="ARBA00022723"/>
    </source>
</evidence>
<dbReference type="SUPFAM" id="SSF57850">
    <property type="entry name" value="RING/U-box"/>
    <property type="match status" value="1"/>
</dbReference>
<dbReference type="InterPro" id="IPR000433">
    <property type="entry name" value="Znf_ZZ"/>
</dbReference>
<evidence type="ECO:0000256" key="3">
    <source>
        <dbReference type="ARBA" id="ARBA00022833"/>
    </source>
</evidence>
<gene>
    <name evidence="7" type="ORF">TGEB3V08_LOCUS1204</name>
</gene>
<evidence type="ECO:0000259" key="6">
    <source>
        <dbReference type="PROSITE" id="PS50135"/>
    </source>
</evidence>
<dbReference type="GO" id="GO:0046716">
    <property type="term" value="P:muscle cell cellular homeostasis"/>
    <property type="evidence" value="ECO:0007669"/>
    <property type="project" value="UniProtKB-ARBA"/>
</dbReference>
<dbReference type="CDD" id="cd02334">
    <property type="entry name" value="ZZ_dystrophin"/>
    <property type="match status" value="1"/>
</dbReference>
<feature type="region of interest" description="Disordered" evidence="5">
    <location>
        <begin position="277"/>
        <end position="306"/>
    </location>
</feature>
<evidence type="ECO:0000313" key="7">
    <source>
        <dbReference type="EMBL" id="CAD7586957.1"/>
    </source>
</evidence>
<dbReference type="InterPro" id="IPR015154">
    <property type="entry name" value="EF-hand_dom_typ2"/>
</dbReference>
<reference evidence="7" key="1">
    <citation type="submission" date="2020-11" db="EMBL/GenBank/DDBJ databases">
        <authorList>
            <person name="Tran Van P."/>
        </authorList>
    </citation>
    <scope>NUCLEOTIDE SEQUENCE</scope>
</reference>
<dbReference type="AlphaFoldDB" id="A0A7R9PHD5"/>
<protein>
    <recommendedName>
        <fullName evidence="6">ZZ-type domain-containing protein</fullName>
    </recommendedName>
</protein>
<dbReference type="GO" id="GO:0050804">
    <property type="term" value="P:modulation of chemical synaptic transmission"/>
    <property type="evidence" value="ECO:0007669"/>
    <property type="project" value="UniProtKB-ARBA"/>
</dbReference>
<dbReference type="Pfam" id="PF09069">
    <property type="entry name" value="EF-hand_3"/>
    <property type="match status" value="1"/>
</dbReference>
<dbReference type="InterPro" id="IPR043145">
    <property type="entry name" value="Znf_ZZ_sf"/>
</dbReference>
<dbReference type="GO" id="GO:0008270">
    <property type="term" value="F:zinc ion binding"/>
    <property type="evidence" value="ECO:0007669"/>
    <property type="project" value="UniProtKB-KW"/>
</dbReference>
<sequence>MYLISVEHPEIDLEGLHVVDIWNVIEAFRENGLNTLEPQTEVNVSRLETLVSSLYNNLNKRLPVAQQVHVESCSGLLLNWLLSAYSVYWFSCTDIFSQISDGNGHMAVWRFAEYLQEVLALPATVYESPSFNYTEGLAATIFTGNGKVTVNDFMDTMMSDPGPHCLVWLPLLHRLASVETVVHPTACDACQREGFSGFRYRCQKCHSYQLCQDCFWRGRVSGPHANDHEVKEYTTYLIYRLAGTIKVQIDWQVISREMLSDSTVTNVNNSESRLLMTHASGSKRPTRDPRIPVQTHSSPLPQALTE</sequence>
<dbReference type="PANTHER" id="PTHR12268:SF27">
    <property type="entry name" value="DYSTROBREVIN, ISOFORM F"/>
    <property type="match status" value="1"/>
</dbReference>
<dbReference type="InterPro" id="IPR050774">
    <property type="entry name" value="KCMF1/Dystrophin"/>
</dbReference>
<dbReference type="Gene3D" id="1.10.238.10">
    <property type="entry name" value="EF-hand"/>
    <property type="match status" value="1"/>
</dbReference>
<keyword evidence="2 4" id="KW-0863">Zinc-finger</keyword>
<organism evidence="7">
    <name type="scientific">Timema genevievae</name>
    <name type="common">Walking stick</name>
    <dbReference type="NCBI Taxonomy" id="629358"/>
    <lineage>
        <taxon>Eukaryota</taxon>
        <taxon>Metazoa</taxon>
        <taxon>Ecdysozoa</taxon>
        <taxon>Arthropoda</taxon>
        <taxon>Hexapoda</taxon>
        <taxon>Insecta</taxon>
        <taxon>Pterygota</taxon>
        <taxon>Neoptera</taxon>
        <taxon>Polyneoptera</taxon>
        <taxon>Phasmatodea</taxon>
        <taxon>Timematodea</taxon>
        <taxon>Timematoidea</taxon>
        <taxon>Timematidae</taxon>
        <taxon>Timema</taxon>
    </lineage>
</organism>
<keyword evidence="1" id="KW-0479">Metal-binding</keyword>
<name>A0A7R9PHD5_TIMGE</name>
<dbReference type="PROSITE" id="PS50135">
    <property type="entry name" value="ZF_ZZ_2"/>
    <property type="match status" value="1"/>
</dbReference>
<dbReference type="Gene3D" id="3.30.60.90">
    <property type="match status" value="1"/>
</dbReference>
<accession>A0A7R9PHD5</accession>